<feature type="region of interest" description="Disordered" evidence="1">
    <location>
        <begin position="58"/>
        <end position="105"/>
    </location>
</feature>
<keyword evidence="2" id="KW-0812">Transmembrane</keyword>
<sequence>MVEVVVAVVMVVVVEVVVVAILVAVVVAAALGTIPANSATYRSEARRPWGWRTVVRWTSNPPCENKSATETPTNTLSQQVLDGKPATRADMPSMKVKGQTRKEAF</sequence>
<name>A0AAV4HUA6_9GAST</name>
<keyword evidence="2" id="KW-0472">Membrane</keyword>
<evidence type="ECO:0000256" key="1">
    <source>
        <dbReference type="SAM" id="MobiDB-lite"/>
    </source>
</evidence>
<organism evidence="3 4">
    <name type="scientific">Elysia marginata</name>
    <dbReference type="NCBI Taxonomy" id="1093978"/>
    <lineage>
        <taxon>Eukaryota</taxon>
        <taxon>Metazoa</taxon>
        <taxon>Spiralia</taxon>
        <taxon>Lophotrochozoa</taxon>
        <taxon>Mollusca</taxon>
        <taxon>Gastropoda</taxon>
        <taxon>Heterobranchia</taxon>
        <taxon>Euthyneura</taxon>
        <taxon>Panpulmonata</taxon>
        <taxon>Sacoglossa</taxon>
        <taxon>Placobranchoidea</taxon>
        <taxon>Plakobranchidae</taxon>
        <taxon>Elysia</taxon>
    </lineage>
</organism>
<evidence type="ECO:0000313" key="3">
    <source>
        <dbReference type="EMBL" id="GFS00609.1"/>
    </source>
</evidence>
<feature type="compositionally biased region" description="Polar residues" evidence="1">
    <location>
        <begin position="58"/>
        <end position="80"/>
    </location>
</feature>
<dbReference type="EMBL" id="BMAT01012854">
    <property type="protein sequence ID" value="GFS00609.1"/>
    <property type="molecule type" value="Genomic_DNA"/>
</dbReference>
<keyword evidence="2" id="KW-1133">Transmembrane helix</keyword>
<evidence type="ECO:0000256" key="2">
    <source>
        <dbReference type="SAM" id="Phobius"/>
    </source>
</evidence>
<accession>A0AAV4HUA6</accession>
<feature type="transmembrane region" description="Helical" evidence="2">
    <location>
        <begin position="6"/>
        <end position="32"/>
    </location>
</feature>
<proteinExistence type="predicted"/>
<protein>
    <recommendedName>
        <fullName evidence="5">Secreted protein</fullName>
    </recommendedName>
</protein>
<reference evidence="3 4" key="1">
    <citation type="journal article" date="2021" name="Elife">
        <title>Chloroplast acquisition without the gene transfer in kleptoplastic sea slugs, Plakobranchus ocellatus.</title>
        <authorList>
            <person name="Maeda T."/>
            <person name="Takahashi S."/>
            <person name="Yoshida T."/>
            <person name="Shimamura S."/>
            <person name="Takaki Y."/>
            <person name="Nagai Y."/>
            <person name="Toyoda A."/>
            <person name="Suzuki Y."/>
            <person name="Arimoto A."/>
            <person name="Ishii H."/>
            <person name="Satoh N."/>
            <person name="Nishiyama T."/>
            <person name="Hasebe M."/>
            <person name="Maruyama T."/>
            <person name="Minagawa J."/>
            <person name="Obokata J."/>
            <person name="Shigenobu S."/>
        </authorList>
    </citation>
    <scope>NUCLEOTIDE SEQUENCE [LARGE SCALE GENOMIC DNA]</scope>
</reference>
<evidence type="ECO:0000313" key="4">
    <source>
        <dbReference type="Proteomes" id="UP000762676"/>
    </source>
</evidence>
<gene>
    <name evidence="3" type="ORF">ElyMa_006402700</name>
</gene>
<dbReference type="AlphaFoldDB" id="A0AAV4HUA6"/>
<dbReference type="Proteomes" id="UP000762676">
    <property type="component" value="Unassembled WGS sequence"/>
</dbReference>
<comment type="caution">
    <text evidence="3">The sequence shown here is derived from an EMBL/GenBank/DDBJ whole genome shotgun (WGS) entry which is preliminary data.</text>
</comment>
<evidence type="ECO:0008006" key="5">
    <source>
        <dbReference type="Google" id="ProtNLM"/>
    </source>
</evidence>
<keyword evidence="4" id="KW-1185">Reference proteome</keyword>